<keyword evidence="3" id="KW-1185">Reference proteome</keyword>
<name>A0AA39NUE6_9AGAR</name>
<dbReference type="Pfam" id="PF18648">
    <property type="entry name" value="ADPRTs_Tse2"/>
    <property type="match status" value="1"/>
</dbReference>
<reference evidence="2" key="1">
    <citation type="submission" date="2023-06" db="EMBL/GenBank/DDBJ databases">
        <authorList>
            <consortium name="Lawrence Berkeley National Laboratory"/>
            <person name="Ahrendt S."/>
            <person name="Sahu N."/>
            <person name="Indic B."/>
            <person name="Wong-Bajracharya J."/>
            <person name="Merenyi Z."/>
            <person name="Ke H.-M."/>
            <person name="Monk M."/>
            <person name="Kocsube S."/>
            <person name="Drula E."/>
            <person name="Lipzen A."/>
            <person name="Balint B."/>
            <person name="Henrissat B."/>
            <person name="Andreopoulos B."/>
            <person name="Martin F.M."/>
            <person name="Harder C.B."/>
            <person name="Rigling D."/>
            <person name="Ford K.L."/>
            <person name="Foster G.D."/>
            <person name="Pangilinan J."/>
            <person name="Papanicolaou A."/>
            <person name="Barry K."/>
            <person name="LaButti K."/>
            <person name="Viragh M."/>
            <person name="Koriabine M."/>
            <person name="Yan M."/>
            <person name="Riley R."/>
            <person name="Champramary S."/>
            <person name="Plett K.L."/>
            <person name="Tsai I.J."/>
            <person name="Slot J."/>
            <person name="Sipos G."/>
            <person name="Plett J."/>
            <person name="Nagy L.G."/>
            <person name="Grigoriev I.V."/>
        </authorList>
    </citation>
    <scope>NUCLEOTIDE SEQUENCE</scope>
    <source>
        <strain evidence="2">ICMP 16352</strain>
    </source>
</reference>
<dbReference type="AlphaFoldDB" id="A0AA39NUE6"/>
<accession>A0AA39NUE6</accession>
<protein>
    <recommendedName>
        <fullName evidence="1">Tse2 ADP-ribosyltransferase toxin domain-containing protein</fullName>
    </recommendedName>
</protein>
<evidence type="ECO:0000313" key="2">
    <source>
        <dbReference type="EMBL" id="KAK0471951.1"/>
    </source>
</evidence>
<dbReference type="Proteomes" id="UP001175227">
    <property type="component" value="Unassembled WGS sequence"/>
</dbReference>
<sequence length="85" mass="10036">MVHRFGAMVLSCRSFLEKDTVLYHLPEGTKLPSDLVCLHEHTHHYSIHCAVPMMLHELNTRITEFCHKYGEAMTNEEFEERYPFV</sequence>
<gene>
    <name evidence="2" type="ORF">IW261DRAFT_1371522</name>
</gene>
<comment type="caution">
    <text evidence="2">The sequence shown here is derived from an EMBL/GenBank/DDBJ whole genome shotgun (WGS) entry which is preliminary data.</text>
</comment>
<feature type="domain" description="Tse2 ADP-ribosyltransferase toxin" evidence="1">
    <location>
        <begin position="14"/>
        <end position="78"/>
    </location>
</feature>
<dbReference type="EMBL" id="JAUEPR010000045">
    <property type="protein sequence ID" value="KAK0471951.1"/>
    <property type="molecule type" value="Genomic_DNA"/>
</dbReference>
<organism evidence="2 3">
    <name type="scientific">Armillaria novae-zelandiae</name>
    <dbReference type="NCBI Taxonomy" id="153914"/>
    <lineage>
        <taxon>Eukaryota</taxon>
        <taxon>Fungi</taxon>
        <taxon>Dikarya</taxon>
        <taxon>Basidiomycota</taxon>
        <taxon>Agaricomycotina</taxon>
        <taxon>Agaricomycetes</taxon>
        <taxon>Agaricomycetidae</taxon>
        <taxon>Agaricales</taxon>
        <taxon>Marasmiineae</taxon>
        <taxon>Physalacriaceae</taxon>
        <taxon>Armillaria</taxon>
    </lineage>
</organism>
<evidence type="ECO:0000259" key="1">
    <source>
        <dbReference type="Pfam" id="PF18648"/>
    </source>
</evidence>
<evidence type="ECO:0000313" key="3">
    <source>
        <dbReference type="Proteomes" id="UP001175227"/>
    </source>
</evidence>
<proteinExistence type="predicted"/>
<dbReference type="InterPro" id="IPR041018">
    <property type="entry name" value="ADPRTs_Tse2"/>
</dbReference>